<dbReference type="PROSITE" id="PS00955">
    <property type="entry name" value="IGP_DEHYDRATASE_2"/>
    <property type="match status" value="1"/>
</dbReference>
<evidence type="ECO:0000256" key="6">
    <source>
        <dbReference type="ARBA" id="ARBA00023102"/>
    </source>
</evidence>
<evidence type="ECO:0000313" key="9">
    <source>
        <dbReference type="Proteomes" id="UP001224775"/>
    </source>
</evidence>
<evidence type="ECO:0000256" key="3">
    <source>
        <dbReference type="ARBA" id="ARBA00007481"/>
    </source>
</evidence>
<evidence type="ECO:0000256" key="1">
    <source>
        <dbReference type="ARBA" id="ARBA00001723"/>
    </source>
</evidence>
<name>A0AAD8Y3P8_9STRA</name>
<keyword evidence="6" id="KW-0368">Histidine biosynthesis</keyword>
<dbReference type="EC" id="4.2.1.19" evidence="4"/>
<dbReference type="PANTHER" id="PTHR23133:SF2">
    <property type="entry name" value="IMIDAZOLEGLYCEROL-PHOSPHATE DEHYDRATASE"/>
    <property type="match status" value="1"/>
</dbReference>
<dbReference type="InterPro" id="IPR020565">
    <property type="entry name" value="ImidazoleglycerP_deHydtase_CS"/>
</dbReference>
<dbReference type="Proteomes" id="UP001224775">
    <property type="component" value="Unassembled WGS sequence"/>
</dbReference>
<dbReference type="InterPro" id="IPR020568">
    <property type="entry name" value="Ribosomal_Su5_D2-typ_SF"/>
</dbReference>
<comment type="catalytic activity">
    <reaction evidence="1">
        <text>D-erythro-1-(imidazol-4-yl)glycerol 3-phosphate = 3-(imidazol-4-yl)-2-oxopropyl phosphate + H2O</text>
        <dbReference type="Rhea" id="RHEA:11040"/>
        <dbReference type="ChEBI" id="CHEBI:15377"/>
        <dbReference type="ChEBI" id="CHEBI:57766"/>
        <dbReference type="ChEBI" id="CHEBI:58278"/>
        <dbReference type="EC" id="4.2.1.19"/>
    </reaction>
</comment>
<comment type="caution">
    <text evidence="8">The sequence shown here is derived from an EMBL/GenBank/DDBJ whole genome shotgun (WGS) entry which is preliminary data.</text>
</comment>
<dbReference type="InterPro" id="IPR038494">
    <property type="entry name" value="IGPD_sf"/>
</dbReference>
<accession>A0AAD8Y3P8</accession>
<keyword evidence="7 8" id="KW-0456">Lyase</keyword>
<gene>
    <name evidence="8" type="ORF">QTG54_010432</name>
</gene>
<proteinExistence type="inferred from homology"/>
<dbReference type="AlphaFoldDB" id="A0AAD8Y3P8"/>
<dbReference type="GO" id="GO:0004424">
    <property type="term" value="F:imidazoleglycerol-phosphate dehydratase activity"/>
    <property type="evidence" value="ECO:0007669"/>
    <property type="project" value="UniProtKB-EC"/>
</dbReference>
<dbReference type="Pfam" id="PF00475">
    <property type="entry name" value="IGPD"/>
    <property type="match status" value="2"/>
</dbReference>
<reference evidence="8" key="1">
    <citation type="submission" date="2023-06" db="EMBL/GenBank/DDBJ databases">
        <title>Survivors Of The Sea: Transcriptome response of Skeletonema marinoi to long-term dormancy.</title>
        <authorList>
            <person name="Pinder M.I.M."/>
            <person name="Kourtchenko O."/>
            <person name="Robertson E.K."/>
            <person name="Larsson T."/>
            <person name="Maumus F."/>
            <person name="Osuna-Cruz C.M."/>
            <person name="Vancaester E."/>
            <person name="Stenow R."/>
            <person name="Vandepoele K."/>
            <person name="Ploug H."/>
            <person name="Bruchert V."/>
            <person name="Godhe A."/>
            <person name="Topel M."/>
        </authorList>
    </citation>
    <scope>NUCLEOTIDE SEQUENCE</scope>
    <source>
        <strain evidence="8">R05AC</strain>
    </source>
</reference>
<keyword evidence="5" id="KW-0028">Amino-acid biosynthesis</keyword>
<dbReference type="EMBL" id="JATAAI010000019">
    <property type="protein sequence ID" value="KAK1739116.1"/>
    <property type="molecule type" value="Genomic_DNA"/>
</dbReference>
<comment type="pathway">
    <text evidence="2">Amino-acid biosynthesis; L-histidine biosynthesis; L-histidine from 5-phospho-alpha-D-ribose 1-diphosphate: step 6/9.</text>
</comment>
<dbReference type="GO" id="GO:0000105">
    <property type="term" value="P:L-histidine biosynthetic process"/>
    <property type="evidence" value="ECO:0007669"/>
    <property type="project" value="UniProtKB-KW"/>
</dbReference>
<protein>
    <recommendedName>
        <fullName evidence="4">imidazoleglycerol-phosphate dehydratase</fullName>
        <ecNumber evidence="4">4.2.1.19</ecNumber>
    </recommendedName>
</protein>
<sequence length="442" mass="47844">MTDQFTLSNVACIDTAKSPHPISTGIGFFDHMIDQLNSHAQIGVAVTVTKNNGESSSANDGDKHSFEFVNRYADEDQALIMGQVGAALGSQLKELVYKGEESNSRTSRFCCPLDEALVECVLTKSSSNNEGQLTKFTLPPYGKYPANKGRSKIGTMKTQFVETFFTNVAQSSGMDISLVKVRGDNGHHVVESAFKAFSRALRNLIDGTDTNNYTSDEFEKMWGEKSVSYTAGLELCREGKLERSTKETSILVHVLMNGLLKGSDSVQVDTGIKTMDEFVAILAKEAKMSVEVKCNGDLYVDDHHTSEDVSIALGQVLNTAFGTKAGLNRMWCATGTYGDAEVEVTMDLSNRPCITHNLSLSSNPNDEEYAGDLSIEMLDHVLESLVMNSKSTVHIVENKAGKTVLETAMATAMAYGAALRMCAAVDPRRAGKTASSKGTLSV</sequence>
<organism evidence="8 9">
    <name type="scientific">Skeletonema marinoi</name>
    <dbReference type="NCBI Taxonomy" id="267567"/>
    <lineage>
        <taxon>Eukaryota</taxon>
        <taxon>Sar</taxon>
        <taxon>Stramenopiles</taxon>
        <taxon>Ochrophyta</taxon>
        <taxon>Bacillariophyta</taxon>
        <taxon>Coscinodiscophyceae</taxon>
        <taxon>Thalassiosirophycidae</taxon>
        <taxon>Thalassiosirales</taxon>
        <taxon>Skeletonemataceae</taxon>
        <taxon>Skeletonema</taxon>
        <taxon>Skeletonema marinoi-dohrnii complex</taxon>
    </lineage>
</organism>
<evidence type="ECO:0000256" key="5">
    <source>
        <dbReference type="ARBA" id="ARBA00022605"/>
    </source>
</evidence>
<dbReference type="Gene3D" id="3.30.230.40">
    <property type="entry name" value="Imidazole glycerol phosphate dehydratase, domain 1"/>
    <property type="match status" value="4"/>
</dbReference>
<evidence type="ECO:0000256" key="4">
    <source>
        <dbReference type="ARBA" id="ARBA00012075"/>
    </source>
</evidence>
<evidence type="ECO:0000256" key="2">
    <source>
        <dbReference type="ARBA" id="ARBA00005047"/>
    </source>
</evidence>
<dbReference type="PANTHER" id="PTHR23133">
    <property type="entry name" value="IMIDAZOLEGLYCEROL-PHOSPHATE DEHYDRATASE HIS7"/>
    <property type="match status" value="1"/>
</dbReference>
<dbReference type="InterPro" id="IPR000807">
    <property type="entry name" value="ImidazoleglycerolP_deHydtase"/>
</dbReference>
<comment type="similarity">
    <text evidence="3">Belongs to the imidazoleglycerol-phosphate dehydratase family.</text>
</comment>
<dbReference type="SUPFAM" id="SSF54211">
    <property type="entry name" value="Ribosomal protein S5 domain 2-like"/>
    <property type="match status" value="4"/>
</dbReference>
<evidence type="ECO:0000313" key="8">
    <source>
        <dbReference type="EMBL" id="KAK1739116.1"/>
    </source>
</evidence>
<keyword evidence="9" id="KW-1185">Reference proteome</keyword>
<evidence type="ECO:0000256" key="7">
    <source>
        <dbReference type="ARBA" id="ARBA00023239"/>
    </source>
</evidence>
<dbReference type="FunFam" id="3.30.230.40:FF:000003">
    <property type="entry name" value="Imidazoleglycerol-phosphate dehydratase HisB"/>
    <property type="match status" value="1"/>
</dbReference>